<dbReference type="KEGG" id="rso:RSc2478"/>
<evidence type="ECO:0000256" key="2">
    <source>
        <dbReference type="SAM" id="Phobius"/>
    </source>
</evidence>
<accession>Q8XWJ6</accession>
<reference evidence="3 4" key="1">
    <citation type="journal article" date="2002" name="Nature">
        <title>Genome sequence of the plant pathogen Ralstonia solanacearum.</title>
        <authorList>
            <person name="Salanoubat M."/>
            <person name="Genin S."/>
            <person name="Artiguenave F."/>
            <person name="Gouzy J."/>
            <person name="Mangenot S."/>
            <person name="Arlat M."/>
            <person name="Billault A."/>
            <person name="Brottier P."/>
            <person name="Camus J.C."/>
            <person name="Cattolico L."/>
            <person name="Chandler M."/>
            <person name="Choisne N."/>
            <person name="Claudel-Renard C."/>
            <person name="Cunnac S."/>
            <person name="Demange N."/>
            <person name="Gaspin C."/>
            <person name="Lavie M."/>
            <person name="Moisan A."/>
            <person name="Robert C."/>
            <person name="Saurin W."/>
            <person name="Schiex T."/>
            <person name="Siguier P."/>
            <person name="Thebault P."/>
            <person name="Whalen M."/>
            <person name="Wincker P."/>
            <person name="Levy M."/>
            <person name="Weissenbach J."/>
            <person name="Boucher C.A."/>
        </authorList>
    </citation>
    <scope>NUCLEOTIDE SEQUENCE [LARGE SCALE GENOMIC DNA]</scope>
    <source>
        <strain evidence="4">ATCC BAA-1114 / GMI1000</strain>
    </source>
</reference>
<feature type="region of interest" description="Disordered" evidence="1">
    <location>
        <begin position="612"/>
        <end position="642"/>
    </location>
</feature>
<dbReference type="AlphaFoldDB" id="Q8XWJ6"/>
<feature type="transmembrane region" description="Helical" evidence="2">
    <location>
        <begin position="499"/>
        <end position="526"/>
    </location>
</feature>
<dbReference type="STRING" id="267608.RSc2478"/>
<keyword evidence="2 3" id="KW-0812">Transmembrane</keyword>
<protein>
    <submittedName>
        <fullName evidence="3">Prophage transmembrane protein</fullName>
    </submittedName>
</protein>
<dbReference type="HOGENOM" id="CLU_020674_0_0_4"/>
<evidence type="ECO:0000313" key="4">
    <source>
        <dbReference type="Proteomes" id="UP000001436"/>
    </source>
</evidence>
<dbReference type="EMBL" id="AL646052">
    <property type="protein sequence ID" value="CAD16185.1"/>
    <property type="molecule type" value="Genomic_DNA"/>
</dbReference>
<evidence type="ECO:0000256" key="1">
    <source>
        <dbReference type="SAM" id="MobiDB-lite"/>
    </source>
</evidence>
<keyword evidence="2" id="KW-0472">Membrane</keyword>
<organism evidence="3 4">
    <name type="scientific">Ralstonia nicotianae (strain ATCC BAA-1114 / GMI1000)</name>
    <name type="common">Ralstonia solanacearum</name>
    <dbReference type="NCBI Taxonomy" id="267608"/>
    <lineage>
        <taxon>Bacteria</taxon>
        <taxon>Pseudomonadati</taxon>
        <taxon>Pseudomonadota</taxon>
        <taxon>Betaproteobacteria</taxon>
        <taxon>Burkholderiales</taxon>
        <taxon>Burkholderiaceae</taxon>
        <taxon>Ralstonia</taxon>
        <taxon>Ralstonia solanacearum species complex</taxon>
    </lineage>
</organism>
<dbReference type="Proteomes" id="UP000001436">
    <property type="component" value="Chromosome"/>
</dbReference>
<dbReference type="PATRIC" id="fig|267608.8.peg.2520"/>
<name>Q8XWJ6_RALN1</name>
<proteinExistence type="predicted"/>
<evidence type="ECO:0000313" key="3">
    <source>
        <dbReference type="EMBL" id="CAD16185.1"/>
    </source>
</evidence>
<keyword evidence="4" id="KW-1185">Reference proteome</keyword>
<dbReference type="EnsemblBacteria" id="CAD16185">
    <property type="protein sequence ID" value="CAD16185"/>
    <property type="gene ID" value="RSc2478"/>
</dbReference>
<dbReference type="eggNOG" id="COG5283">
    <property type="taxonomic scope" value="Bacteria"/>
</dbReference>
<gene>
    <name evidence="3" type="ordered locus">RSc2478</name>
</gene>
<dbReference type="RefSeq" id="WP_011002395.1">
    <property type="nucleotide sequence ID" value="NC_003295.1"/>
</dbReference>
<keyword evidence="2" id="KW-1133">Transmembrane helix</keyword>
<sequence length="642" mass="67537">MFDAYKIGVTLSLVDHATPSIGRIMRGLAATEAEAAKLQKRLDGIRAGFVGGAASIAAGLTLAAPFKTGIEHAEKFERALLRLKNIGGIEPAVIARIRADALAGKYPSMSATETVDSFRDLHTAFGEAAHALQFMPQFAKANAVSKWVYGKSVVQGERETLALAQVAERLGGSNSPEAMGRAIDLVARVRAGTGGNLGALDVKAMASTLGPNFAMMSAEGIAKLTAIGTEIGASKAGTATNSLLQNFLFGRGSEASGYWMRKYGLVNEAVNERNLREMYGDKWRQHRNKVTAGAAIGSDLLAKDVPEWVQRYALPILKAHGVVQPNDLAMLASMLASNRKGAEDLAMMLTQMSRIMKDFHLVQASKGVDEQYEAAKDSPVAKIDTLKARWETALTNLGEGALPVVVPLAEKLGSALKRFNEYAEKNPGTIERMTDGFIGLSAVLIGGGVISMLNSSVRSFRLLTDVLFPASRGLGGAAEATSALSKAIAMKEVGGALGIARIAAALGPVGLAGALIALGAGAIALIDKITEANAGKNKPHGRGFLPDEPEKPKTMMVPLGHRGRGIVYAEVPVGSYSNEGHNRGVTPPAGSQQTVQVHTQINVDGRKVADAVTRHQAQEMARPQTGPSTFDPGMGLPPPSLK</sequence>